<dbReference type="STRING" id="167879.CPS_1814"/>
<dbReference type="RefSeq" id="WP_011042638.1">
    <property type="nucleotide sequence ID" value="NC_003910.7"/>
</dbReference>
<evidence type="ECO:0000313" key="3">
    <source>
        <dbReference type="Proteomes" id="UP000000547"/>
    </source>
</evidence>
<reference evidence="2" key="1">
    <citation type="journal article" date="2005" name="Proc. Natl. Acad. Sci. U.S.A.">
        <title>The psychrophilic lifestyle as revealed by the genome sequence of Colwellia psychrerythraea 34H through genomic and proteomic analyses.</title>
        <authorList>
            <person name="Methe B.A."/>
            <person name="Nelson K.E."/>
            <person name="Deming J.W."/>
            <person name="Momen B."/>
            <person name="Melamud E."/>
            <person name="Zhang X."/>
            <person name="Moult J."/>
            <person name="Madupu R."/>
            <person name="Nelson W.C."/>
            <person name="Dodson R.J."/>
            <person name="Brinkac L.M."/>
            <person name="Daugherty S.C."/>
            <person name="Durkin A.S."/>
            <person name="DeBoy R.T."/>
            <person name="Kolonay J.F."/>
            <person name="Sullivan S.A."/>
            <person name="Zhou L."/>
            <person name="Davidsen T.M."/>
            <person name="Wu M."/>
            <person name="Huston A.L."/>
            <person name="Lewis M."/>
            <person name="Weaver B."/>
            <person name="Weidman J.F."/>
            <person name="Khouri H."/>
            <person name="Utterback T.R."/>
            <person name="Feldblyum T.V."/>
            <person name="Fraser C.M."/>
        </authorList>
    </citation>
    <scope>NUCLEOTIDE SEQUENCE [LARGE SCALE GENOMIC DNA]</scope>
    <source>
        <strain evidence="2">34H</strain>
    </source>
</reference>
<gene>
    <name evidence="2" type="ordered locus">CPS_1814</name>
</gene>
<dbReference type="Gene3D" id="2.40.50.870">
    <property type="entry name" value="Protein of unknown function (DUF3299)"/>
    <property type="match status" value="1"/>
</dbReference>
<organism evidence="2 3">
    <name type="scientific">Colwellia psychrerythraea (strain 34H / ATCC BAA-681)</name>
    <name type="common">Vibrio psychroerythus</name>
    <dbReference type="NCBI Taxonomy" id="167879"/>
    <lineage>
        <taxon>Bacteria</taxon>
        <taxon>Pseudomonadati</taxon>
        <taxon>Pseudomonadota</taxon>
        <taxon>Gammaproteobacteria</taxon>
        <taxon>Alteromonadales</taxon>
        <taxon>Colwelliaceae</taxon>
        <taxon>Colwellia</taxon>
    </lineage>
</organism>
<keyword evidence="1" id="KW-0732">Signal</keyword>
<dbReference type="AlphaFoldDB" id="Q484H1"/>
<feature type="signal peptide" evidence="1">
    <location>
        <begin position="1"/>
        <end position="25"/>
    </location>
</feature>
<evidence type="ECO:0000256" key="1">
    <source>
        <dbReference type="SAM" id="SignalP"/>
    </source>
</evidence>
<feature type="chain" id="PRO_5004234346" description="DUF3299 domain-containing protein" evidence="1">
    <location>
        <begin position="26"/>
        <end position="189"/>
    </location>
</feature>
<accession>Q484H1</accession>
<sequence length="189" mass="21215">MNSRCVLCSIILVLVVLTFSLTVRAQVEYTDIEWTELIPADDLAVLLNPPDFLFDIEDQSENDNMESLKGVSSTDAAAKRYQQALESTRIVETFDGKSIRLPGFVVPLETDEKQRVTQFFIVPYFGACLHMPPPPPNQIIFVKSSAGIEVTSLYDAFWFQGVLSIDTTDSLLGKSTYSLQLNKAYIYED</sequence>
<dbReference type="KEGG" id="cps:CPS_1814"/>
<dbReference type="InterPro" id="IPR021727">
    <property type="entry name" value="DUF3299"/>
</dbReference>
<name>Q484H1_COLP3</name>
<evidence type="ECO:0008006" key="4">
    <source>
        <dbReference type="Google" id="ProtNLM"/>
    </source>
</evidence>
<dbReference type="EMBL" id="CP000083">
    <property type="protein sequence ID" value="AAZ26328.1"/>
    <property type="molecule type" value="Genomic_DNA"/>
</dbReference>
<proteinExistence type="predicted"/>
<evidence type="ECO:0000313" key="2">
    <source>
        <dbReference type="EMBL" id="AAZ26328.1"/>
    </source>
</evidence>
<dbReference type="Pfam" id="PF11736">
    <property type="entry name" value="DUF3299"/>
    <property type="match status" value="1"/>
</dbReference>
<dbReference type="Proteomes" id="UP000000547">
    <property type="component" value="Chromosome"/>
</dbReference>
<dbReference type="HOGENOM" id="CLU_099457_1_0_6"/>
<protein>
    <recommendedName>
        <fullName evidence="4">DUF3299 domain-containing protein</fullName>
    </recommendedName>
</protein>